<dbReference type="Proteomes" id="UP000024376">
    <property type="component" value="Unassembled WGS sequence"/>
</dbReference>
<dbReference type="EMBL" id="KI911141">
    <property type="protein sequence ID" value="ETS04735.1"/>
    <property type="molecule type" value="Genomic_DNA"/>
</dbReference>
<evidence type="ECO:0000313" key="1">
    <source>
        <dbReference type="EMBL" id="ETS04735.1"/>
    </source>
</evidence>
<protein>
    <submittedName>
        <fullName evidence="1">Uncharacterized protein</fullName>
    </submittedName>
</protein>
<proteinExistence type="predicted"/>
<evidence type="ECO:0000313" key="2">
    <source>
        <dbReference type="Proteomes" id="UP000024376"/>
    </source>
</evidence>
<dbReference type="HOGENOM" id="CLU_943534_0_0_1"/>
<dbReference type="OrthoDB" id="5304511at2759"/>
<accession>A0A024SGN2</accession>
<name>A0A024SGN2_HYPJR</name>
<gene>
    <name evidence="1" type="ORF">M419DRAFT_127847</name>
</gene>
<dbReference type="KEGG" id="trr:M419DRAFT_127847"/>
<sequence>MSSPFAEASILRSVMALSIASDGSLRLHLQGVLQDATEASLTSSKMLAIPQLESHREQECIIIRQRILSYLDIGDLNRAIQASPLFLQAFRPQRKQLLLCALFNTLGMTILEAFAVHRATSLDFQASRSKEKVALFLESLRKHKQKPNLTLELCTFFSEDDLVQMATFHNKVVWPHVQRIMSEETEFCTAKRPDSGMSPALVRLSLYLYVLHAALGLQQGQSSDLTFGVAGCGMLSGDLSTADFATRTIGMGGNMLRVEGLAYMQSVCSEGLMLMMWEDLMLDGVRGELAPRGCI</sequence>
<dbReference type="AlphaFoldDB" id="A0A024SGN2"/>
<reference evidence="2" key="1">
    <citation type="journal article" date="2013" name="Ind. Biotechnol.">
        <title>Comparative genomics analysis of Trichoderma reesei strains.</title>
        <authorList>
            <person name="Koike H."/>
            <person name="Aerts A."/>
            <person name="LaButti K."/>
            <person name="Grigoriev I.V."/>
            <person name="Baker S.E."/>
        </authorList>
    </citation>
    <scope>NUCLEOTIDE SEQUENCE [LARGE SCALE GENOMIC DNA]</scope>
    <source>
        <strain evidence="2">ATCC 56765 / BCRC 32924 / NRRL 11460 / Rut C-30</strain>
    </source>
</reference>
<organism evidence="1 2">
    <name type="scientific">Hypocrea jecorina (strain ATCC 56765 / BCRC 32924 / NRRL 11460 / Rut C-30)</name>
    <name type="common">Trichoderma reesei</name>
    <dbReference type="NCBI Taxonomy" id="1344414"/>
    <lineage>
        <taxon>Eukaryota</taxon>
        <taxon>Fungi</taxon>
        <taxon>Dikarya</taxon>
        <taxon>Ascomycota</taxon>
        <taxon>Pezizomycotina</taxon>
        <taxon>Sordariomycetes</taxon>
        <taxon>Hypocreomycetidae</taxon>
        <taxon>Hypocreales</taxon>
        <taxon>Hypocreaceae</taxon>
        <taxon>Trichoderma</taxon>
    </lineage>
</organism>